<feature type="transmembrane region" description="Helical" evidence="1">
    <location>
        <begin position="186"/>
        <end position="204"/>
    </location>
</feature>
<feature type="transmembrane region" description="Helical" evidence="1">
    <location>
        <begin position="20"/>
        <end position="39"/>
    </location>
</feature>
<protein>
    <submittedName>
        <fullName evidence="2">Uncharacterized protein</fullName>
    </submittedName>
</protein>
<feature type="transmembrane region" description="Helical" evidence="1">
    <location>
        <begin position="51"/>
        <end position="69"/>
    </location>
</feature>
<feature type="transmembrane region" description="Helical" evidence="1">
    <location>
        <begin position="153"/>
        <end position="174"/>
    </location>
</feature>
<evidence type="ECO:0000313" key="2">
    <source>
        <dbReference type="EMBL" id="GJJ15139.1"/>
    </source>
</evidence>
<feature type="transmembrane region" description="Helical" evidence="1">
    <location>
        <begin position="252"/>
        <end position="273"/>
    </location>
</feature>
<organism evidence="2 3">
    <name type="scientific">Clathrus columnatus</name>
    <dbReference type="NCBI Taxonomy" id="1419009"/>
    <lineage>
        <taxon>Eukaryota</taxon>
        <taxon>Fungi</taxon>
        <taxon>Dikarya</taxon>
        <taxon>Basidiomycota</taxon>
        <taxon>Agaricomycotina</taxon>
        <taxon>Agaricomycetes</taxon>
        <taxon>Phallomycetidae</taxon>
        <taxon>Phallales</taxon>
        <taxon>Clathraceae</taxon>
        <taxon>Clathrus</taxon>
    </lineage>
</organism>
<sequence>MAIGNTSQIALSPTYSTLRSLLLALDITSTVFLSILLITVTLSQRVSRHPVFLNFITTLLMFSAVRAYSGLAELSFFANKNVIKVMFNPDAAGQNYGIELADLTFDLFQTPLQDMVWMTAQIATLNLLIHTWFTIRSMLKVETKEMLKRRTAILVMTSYIAGLLPIIELLPSAAQTAQTVISLSQVLVHLATAIWALFLIFSYMRQQRALKKVKMQTSSSVTTLTKLVIFSLYGVILTILLLAAGASGSKTLISISLLSQSFFSLFAFLLFGFDPMEMESTYPETANRESFHTDDIIA</sequence>
<keyword evidence="3" id="KW-1185">Reference proteome</keyword>
<evidence type="ECO:0000313" key="3">
    <source>
        <dbReference type="Proteomes" id="UP001050691"/>
    </source>
</evidence>
<dbReference type="EMBL" id="BPWL01000010">
    <property type="protein sequence ID" value="GJJ15139.1"/>
    <property type="molecule type" value="Genomic_DNA"/>
</dbReference>
<name>A0AAV5APP8_9AGAM</name>
<proteinExistence type="predicted"/>
<gene>
    <name evidence="2" type="ORF">Clacol_009414</name>
</gene>
<keyword evidence="1" id="KW-1133">Transmembrane helix</keyword>
<dbReference type="Proteomes" id="UP001050691">
    <property type="component" value="Unassembled WGS sequence"/>
</dbReference>
<feature type="transmembrane region" description="Helical" evidence="1">
    <location>
        <begin position="115"/>
        <end position="133"/>
    </location>
</feature>
<feature type="transmembrane region" description="Helical" evidence="1">
    <location>
        <begin position="224"/>
        <end position="246"/>
    </location>
</feature>
<evidence type="ECO:0000256" key="1">
    <source>
        <dbReference type="SAM" id="Phobius"/>
    </source>
</evidence>
<keyword evidence="1" id="KW-0812">Transmembrane</keyword>
<accession>A0AAV5APP8</accession>
<comment type="caution">
    <text evidence="2">The sequence shown here is derived from an EMBL/GenBank/DDBJ whole genome shotgun (WGS) entry which is preliminary data.</text>
</comment>
<dbReference type="AlphaFoldDB" id="A0AAV5APP8"/>
<keyword evidence="1" id="KW-0472">Membrane</keyword>
<reference evidence="2" key="1">
    <citation type="submission" date="2021-10" db="EMBL/GenBank/DDBJ databases">
        <title>De novo Genome Assembly of Clathrus columnatus (Basidiomycota, Fungi) Using Illumina and Nanopore Sequence Data.</title>
        <authorList>
            <person name="Ogiso-Tanaka E."/>
            <person name="Itagaki H."/>
            <person name="Hosoya T."/>
            <person name="Hosaka K."/>
        </authorList>
    </citation>
    <scope>NUCLEOTIDE SEQUENCE</scope>
    <source>
        <strain evidence="2">MO-923</strain>
    </source>
</reference>